<dbReference type="GO" id="GO:0003700">
    <property type="term" value="F:DNA-binding transcription factor activity"/>
    <property type="evidence" value="ECO:0007669"/>
    <property type="project" value="TreeGrafter"/>
</dbReference>
<proteinExistence type="predicted"/>
<keyword evidence="5" id="KW-1185">Reference proteome</keyword>
<dbReference type="InterPro" id="IPR050109">
    <property type="entry name" value="HTH-type_TetR-like_transc_reg"/>
</dbReference>
<name>A0A222VPT1_9PSEU</name>
<sequence length="252" mass="27173">MPEDNDARARLDLLWGGTQRSGRGPKPKLSLDHIIRTAIKIADTEGIEAVSMQRLASALGYTTMSLYRYVPSKDALIEVMIDTAAGQPAPYTGPPDDWRGELEAWTYSIWQTYMEHPWLTKANVTAPPTGPNNLAWFEAAIGPLSRAGVAGTDLISATLFLLGAVRGLAQIAVGVAGSRTSRGITAAEAAGSYEATLRELVDPQRFPHLSALIGEGTFTPDGEADENVDLDLQYGLQRMLDGIENFGGRDSR</sequence>
<dbReference type="GO" id="GO:0000976">
    <property type="term" value="F:transcription cis-regulatory region binding"/>
    <property type="evidence" value="ECO:0007669"/>
    <property type="project" value="TreeGrafter"/>
</dbReference>
<dbReference type="InterPro" id="IPR001647">
    <property type="entry name" value="HTH_TetR"/>
</dbReference>
<dbReference type="SUPFAM" id="SSF46689">
    <property type="entry name" value="Homeodomain-like"/>
    <property type="match status" value="1"/>
</dbReference>
<dbReference type="InterPro" id="IPR009057">
    <property type="entry name" value="Homeodomain-like_sf"/>
</dbReference>
<dbReference type="Gene3D" id="1.10.357.10">
    <property type="entry name" value="Tetracycline Repressor, domain 2"/>
    <property type="match status" value="1"/>
</dbReference>
<dbReference type="Gene3D" id="1.10.10.60">
    <property type="entry name" value="Homeodomain-like"/>
    <property type="match status" value="1"/>
</dbReference>
<evidence type="ECO:0000256" key="3">
    <source>
        <dbReference type="ARBA" id="ARBA00023163"/>
    </source>
</evidence>
<dbReference type="Pfam" id="PF00440">
    <property type="entry name" value="TetR_N"/>
    <property type="match status" value="1"/>
</dbReference>
<dbReference type="PROSITE" id="PS50977">
    <property type="entry name" value="HTH_TETR_2"/>
    <property type="match status" value="1"/>
</dbReference>
<dbReference type="RefSeq" id="WP_091798037.1">
    <property type="nucleotide sequence ID" value="NZ_CP016353.1"/>
</dbReference>
<dbReference type="Proteomes" id="UP000199494">
    <property type="component" value="Unassembled WGS sequence"/>
</dbReference>
<dbReference type="PANTHER" id="PTHR30055">
    <property type="entry name" value="HTH-TYPE TRANSCRIPTIONAL REGULATOR RUTR"/>
    <property type="match status" value="1"/>
</dbReference>
<reference evidence="4 5" key="1">
    <citation type="submission" date="2016-10" db="EMBL/GenBank/DDBJ databases">
        <authorList>
            <person name="de Groot N.N."/>
        </authorList>
    </citation>
    <scope>NUCLEOTIDE SEQUENCE [LARGE SCALE GENOMIC DNA]</scope>
    <source>
        <strain evidence="4 5">CGMCC 4.5506</strain>
    </source>
</reference>
<evidence type="ECO:0000256" key="1">
    <source>
        <dbReference type="ARBA" id="ARBA00023015"/>
    </source>
</evidence>
<keyword evidence="1" id="KW-0805">Transcription regulation</keyword>
<dbReference type="AlphaFoldDB" id="A0A222VPT1"/>
<dbReference type="InterPro" id="IPR004111">
    <property type="entry name" value="Repressor_TetR_C"/>
</dbReference>
<dbReference type="OrthoDB" id="2570341at2"/>
<dbReference type="SUPFAM" id="SSF48498">
    <property type="entry name" value="Tetracyclin repressor-like, C-terminal domain"/>
    <property type="match status" value="1"/>
</dbReference>
<evidence type="ECO:0000313" key="5">
    <source>
        <dbReference type="Proteomes" id="UP000199494"/>
    </source>
</evidence>
<dbReference type="PANTHER" id="PTHR30055:SF151">
    <property type="entry name" value="TRANSCRIPTIONAL REGULATORY PROTEIN"/>
    <property type="match status" value="1"/>
</dbReference>
<organism evidence="4 5">
    <name type="scientific">Prauserella marina</name>
    <dbReference type="NCBI Taxonomy" id="530584"/>
    <lineage>
        <taxon>Bacteria</taxon>
        <taxon>Bacillati</taxon>
        <taxon>Actinomycetota</taxon>
        <taxon>Actinomycetes</taxon>
        <taxon>Pseudonocardiales</taxon>
        <taxon>Pseudonocardiaceae</taxon>
        <taxon>Prauserella</taxon>
    </lineage>
</organism>
<evidence type="ECO:0000256" key="2">
    <source>
        <dbReference type="ARBA" id="ARBA00023125"/>
    </source>
</evidence>
<dbReference type="EMBL" id="FMZE01000001">
    <property type="protein sequence ID" value="SDC29320.1"/>
    <property type="molecule type" value="Genomic_DNA"/>
</dbReference>
<dbReference type="InterPro" id="IPR036271">
    <property type="entry name" value="Tet_transcr_reg_TetR-rel_C_sf"/>
</dbReference>
<protein>
    <submittedName>
        <fullName evidence="4">DNA-binding transcriptional regulator, AcrR family</fullName>
    </submittedName>
</protein>
<dbReference type="Pfam" id="PF02909">
    <property type="entry name" value="TetR_C_1"/>
    <property type="match status" value="1"/>
</dbReference>
<accession>A0A222VPT1</accession>
<dbReference type="GO" id="GO:0045892">
    <property type="term" value="P:negative regulation of DNA-templated transcription"/>
    <property type="evidence" value="ECO:0007669"/>
    <property type="project" value="InterPro"/>
</dbReference>
<gene>
    <name evidence="4" type="ORF">SAMN05421630_1011173</name>
</gene>
<evidence type="ECO:0000313" key="4">
    <source>
        <dbReference type="EMBL" id="SDC29320.1"/>
    </source>
</evidence>
<dbReference type="KEGG" id="pmad:BAY61_13945"/>
<dbReference type="STRING" id="530584.SAMN05421630_1011173"/>
<keyword evidence="2 4" id="KW-0238">DNA-binding</keyword>
<keyword evidence="3" id="KW-0804">Transcription</keyword>